<proteinExistence type="predicted"/>
<dbReference type="InterPro" id="IPR016024">
    <property type="entry name" value="ARM-type_fold"/>
</dbReference>
<sequence>MLVRRRPSKFDPNELVMIRTETKMSNSFANLHELLIQLSEQITESLSKIHYTPPEGSNISTKALIENLLPPKVSPTNPSAAEAQIDTSIRDFTLACALISSSLCSTHELISWVPQHLLVSANLAFRELSQAYCGVFGEKSANRMGELRVDCGSVPEEKRLVMELMPEVLPLLKERIKESSIDMSADGHEVSAASARTPVGFAIVAAYQFRWFVTQVGHPYLGKLCAWVIPCALTALDHWSSDVKVQGMISFTHLAKNVHAADFGGYEDVILDACCQNIASSDEIWEHVVEMSTLLVFCTQRGNPRNPWFERMLNEMLSHLERQPRNKERRIAWLKYIEPVLNSVGLVLLVHFRRIFPLFLKWMHADDDETVLLVLERMKTILRLTWIRNTPYVGRLVDELSMLYKEAALKRAREEVRTLILEILILLQQCKGIQFEAAWSKHKDDPNLTNLESSLSRKDVTTHVIQVTQ</sequence>
<keyword evidence="2" id="KW-1185">Reference proteome</keyword>
<evidence type="ECO:0000313" key="1">
    <source>
        <dbReference type="EMBL" id="KAB1217784.1"/>
    </source>
</evidence>
<dbReference type="Proteomes" id="UP000516437">
    <property type="component" value="Chromosome 3"/>
</dbReference>
<reference evidence="1 2" key="1">
    <citation type="journal article" date="2019" name="Plant Biotechnol. J.">
        <title>The red bayberry genome and genetic basis of sex determination.</title>
        <authorList>
            <person name="Jia H.M."/>
            <person name="Jia H.J."/>
            <person name="Cai Q.L."/>
            <person name="Wang Y."/>
            <person name="Zhao H.B."/>
            <person name="Yang W.F."/>
            <person name="Wang G.Y."/>
            <person name="Li Y.H."/>
            <person name="Zhan D.L."/>
            <person name="Shen Y.T."/>
            <person name="Niu Q.F."/>
            <person name="Chang L."/>
            <person name="Qiu J."/>
            <person name="Zhao L."/>
            <person name="Xie H.B."/>
            <person name="Fu W.Y."/>
            <person name="Jin J."/>
            <person name="Li X.W."/>
            <person name="Jiao Y."/>
            <person name="Zhou C.C."/>
            <person name="Tu T."/>
            <person name="Chai C.Y."/>
            <person name="Gao J.L."/>
            <person name="Fan L.J."/>
            <person name="van de Weg E."/>
            <person name="Wang J.Y."/>
            <person name="Gao Z.S."/>
        </authorList>
    </citation>
    <scope>NUCLEOTIDE SEQUENCE [LARGE SCALE GENOMIC DNA]</scope>
    <source>
        <tissue evidence="1">Leaves</tissue>
    </source>
</reference>
<dbReference type="PANTHER" id="PTHR14873:SF1">
    <property type="entry name" value="OS06G0694100 PROTEIN"/>
    <property type="match status" value="1"/>
</dbReference>
<name>A0A6A1VXT0_9ROSI</name>
<dbReference type="PANTHER" id="PTHR14873">
    <property type="entry name" value="OS06G0694100 PROTEIN"/>
    <property type="match status" value="1"/>
</dbReference>
<dbReference type="OrthoDB" id="753785at2759"/>
<protein>
    <submittedName>
        <fullName evidence="1">Uncharacterized protein</fullName>
    </submittedName>
</protein>
<dbReference type="EMBL" id="RXIC02000021">
    <property type="protein sequence ID" value="KAB1217784.1"/>
    <property type="molecule type" value="Genomic_DNA"/>
</dbReference>
<organism evidence="1 2">
    <name type="scientific">Morella rubra</name>
    <name type="common">Chinese bayberry</name>
    <dbReference type="NCBI Taxonomy" id="262757"/>
    <lineage>
        <taxon>Eukaryota</taxon>
        <taxon>Viridiplantae</taxon>
        <taxon>Streptophyta</taxon>
        <taxon>Embryophyta</taxon>
        <taxon>Tracheophyta</taxon>
        <taxon>Spermatophyta</taxon>
        <taxon>Magnoliopsida</taxon>
        <taxon>eudicotyledons</taxon>
        <taxon>Gunneridae</taxon>
        <taxon>Pentapetalae</taxon>
        <taxon>rosids</taxon>
        <taxon>fabids</taxon>
        <taxon>Fagales</taxon>
        <taxon>Myricaceae</taxon>
        <taxon>Morella</taxon>
    </lineage>
</organism>
<dbReference type="SUPFAM" id="SSF48371">
    <property type="entry name" value="ARM repeat"/>
    <property type="match status" value="1"/>
</dbReference>
<evidence type="ECO:0000313" key="2">
    <source>
        <dbReference type="Proteomes" id="UP000516437"/>
    </source>
</evidence>
<accession>A0A6A1VXT0</accession>
<comment type="caution">
    <text evidence="1">The sequence shown here is derived from an EMBL/GenBank/DDBJ whole genome shotgun (WGS) entry which is preliminary data.</text>
</comment>
<gene>
    <name evidence="1" type="ORF">CJ030_MR3G014806</name>
</gene>
<dbReference type="AlphaFoldDB" id="A0A6A1VXT0"/>